<dbReference type="RefSeq" id="XP_015699671.1">
    <property type="nucleotide sequence ID" value="XM_015845445.1"/>
</dbReference>
<gene>
    <name evidence="1" type="ORF">PAAG_05024</name>
</gene>
<dbReference type="OrthoDB" id="428577at2759"/>
<keyword evidence="2" id="KW-1185">Reference proteome</keyword>
<reference evidence="1 2" key="1">
    <citation type="journal article" date="2011" name="PLoS Genet.">
        <title>Comparative genomic analysis of human fungal pathogens causing paracoccidioidomycosis.</title>
        <authorList>
            <person name="Desjardins C.A."/>
            <person name="Champion M.D."/>
            <person name="Holder J.W."/>
            <person name="Muszewska A."/>
            <person name="Goldberg J."/>
            <person name="Bailao A.M."/>
            <person name="Brigido M.M."/>
            <person name="Ferreira M.E."/>
            <person name="Garcia A.M."/>
            <person name="Grynberg M."/>
            <person name="Gujja S."/>
            <person name="Heiman D.I."/>
            <person name="Henn M.R."/>
            <person name="Kodira C.D."/>
            <person name="Leon-Narvaez H."/>
            <person name="Longo L.V."/>
            <person name="Ma L.J."/>
            <person name="Malavazi I."/>
            <person name="Matsuo A.L."/>
            <person name="Morais F.V."/>
            <person name="Pereira M."/>
            <person name="Rodriguez-Brito S."/>
            <person name="Sakthikumar S."/>
            <person name="Salem-Izacc S.M."/>
            <person name="Sykes S.M."/>
            <person name="Teixeira M.M."/>
            <person name="Vallejo M.C."/>
            <person name="Walter M.E."/>
            <person name="Yandava C."/>
            <person name="Young S."/>
            <person name="Zeng Q."/>
            <person name="Zucker J."/>
            <person name="Felipe M.S."/>
            <person name="Goldman G.H."/>
            <person name="Haas B.J."/>
            <person name="McEwen J.G."/>
            <person name="Nino-Vega G."/>
            <person name="Puccia R."/>
            <person name="San-Blas G."/>
            <person name="Soares C.M."/>
            <person name="Birren B.W."/>
            <person name="Cuomo C.A."/>
        </authorList>
    </citation>
    <scope>NUCLEOTIDE SEQUENCE [LARGE SCALE GENOMIC DNA]</scope>
    <source>
        <strain evidence="2">ATCC MYA-826 / Pb01</strain>
    </source>
</reference>
<accession>C1H2N1</accession>
<dbReference type="HOGENOM" id="CLU_1865723_0_0_1"/>
<proteinExistence type="predicted"/>
<dbReference type="GeneID" id="9096307"/>
<organism evidence="1 2">
    <name type="scientific">Paracoccidioides lutzii (strain ATCC MYA-826 / Pb01)</name>
    <name type="common">Paracoccidioides brasiliensis</name>
    <dbReference type="NCBI Taxonomy" id="502779"/>
    <lineage>
        <taxon>Eukaryota</taxon>
        <taxon>Fungi</taxon>
        <taxon>Dikarya</taxon>
        <taxon>Ascomycota</taxon>
        <taxon>Pezizomycotina</taxon>
        <taxon>Eurotiomycetes</taxon>
        <taxon>Eurotiomycetidae</taxon>
        <taxon>Onygenales</taxon>
        <taxon>Ajellomycetaceae</taxon>
        <taxon>Paracoccidioides</taxon>
    </lineage>
</organism>
<sequence length="137" mass="15772">MTDNVPLHSPNILVNPRSSLLGEMNVNRIYVSRNTNEMSRRIHIMNSITSLFSSFLEDSTNVFFELPEDKSSAKGQFENIQSLSEISTKGKGPTISYLECWEEFAVIQLNPNGLRREFRSVWELEKEIEAFHIATFQ</sequence>
<evidence type="ECO:0000313" key="2">
    <source>
        <dbReference type="Proteomes" id="UP000002059"/>
    </source>
</evidence>
<name>C1H2N1_PARBA</name>
<dbReference type="Proteomes" id="UP000002059">
    <property type="component" value="Partially assembled WGS sequence"/>
</dbReference>
<protein>
    <submittedName>
        <fullName evidence="1">Uncharacterized protein</fullName>
    </submittedName>
</protein>
<dbReference type="VEuPathDB" id="FungiDB:PAAG_05024"/>
<dbReference type="KEGG" id="pbl:PAAG_05024"/>
<dbReference type="EMBL" id="KN294004">
    <property type="protein sequence ID" value="EEH33975.2"/>
    <property type="molecule type" value="Genomic_DNA"/>
</dbReference>
<dbReference type="AlphaFoldDB" id="C1H2N1"/>
<evidence type="ECO:0000313" key="1">
    <source>
        <dbReference type="EMBL" id="EEH33975.2"/>
    </source>
</evidence>
<dbReference type="STRING" id="502779.C1H2N1"/>